<dbReference type="GO" id="GO:0008234">
    <property type="term" value="F:cysteine-type peptidase activity"/>
    <property type="evidence" value="ECO:0007669"/>
    <property type="project" value="UniProtKB-KW"/>
</dbReference>
<evidence type="ECO:0000256" key="4">
    <source>
        <dbReference type="ARBA" id="ARBA00022807"/>
    </source>
</evidence>
<evidence type="ECO:0000313" key="7">
    <source>
        <dbReference type="EMBL" id="QRC97721.1"/>
    </source>
</evidence>
<name>A0A7U2F2U7_PHANO</name>
<keyword evidence="3" id="KW-0378">Hydrolase</keyword>
<dbReference type="InterPro" id="IPR038765">
    <property type="entry name" value="Papain-like_cys_pep_sf"/>
</dbReference>
<dbReference type="SUPFAM" id="SSF54001">
    <property type="entry name" value="Cysteine proteinases"/>
    <property type="match status" value="1"/>
</dbReference>
<feature type="region of interest" description="Disordered" evidence="5">
    <location>
        <begin position="162"/>
        <end position="195"/>
    </location>
</feature>
<feature type="region of interest" description="Disordered" evidence="5">
    <location>
        <begin position="595"/>
        <end position="653"/>
    </location>
</feature>
<dbReference type="AlphaFoldDB" id="A0A7U2F2U7"/>
<dbReference type="GO" id="GO:0019783">
    <property type="term" value="F:ubiquitin-like protein peptidase activity"/>
    <property type="evidence" value="ECO:0007669"/>
    <property type="project" value="UniProtKB-ARBA"/>
</dbReference>
<dbReference type="Gene3D" id="3.40.395.10">
    <property type="entry name" value="Adenoviral Proteinase, Chain A"/>
    <property type="match status" value="1"/>
</dbReference>
<reference evidence="8" key="1">
    <citation type="journal article" date="2021" name="BMC Genomics">
        <title>Chromosome-level genome assembly and manually-curated proteome of model necrotroph Parastagonospora nodorum Sn15 reveals a genome-wide trove of candidate effector homologs, and redundancy of virulence-related functions within an accessory chromosome.</title>
        <authorList>
            <person name="Bertazzoni S."/>
            <person name="Jones D.A.B."/>
            <person name="Phan H.T."/>
            <person name="Tan K.-C."/>
            <person name="Hane J.K."/>
        </authorList>
    </citation>
    <scope>NUCLEOTIDE SEQUENCE [LARGE SCALE GENOMIC DNA]</scope>
    <source>
        <strain evidence="8">SN15 / ATCC MYA-4574 / FGSC 10173)</strain>
    </source>
</reference>
<dbReference type="EMBL" id="CP069029">
    <property type="protein sequence ID" value="QRC97721.1"/>
    <property type="molecule type" value="Genomic_DNA"/>
</dbReference>
<proteinExistence type="inferred from homology"/>
<evidence type="ECO:0000256" key="3">
    <source>
        <dbReference type="ARBA" id="ARBA00022801"/>
    </source>
</evidence>
<dbReference type="PROSITE" id="PS50600">
    <property type="entry name" value="ULP_PROTEASE"/>
    <property type="match status" value="1"/>
</dbReference>
<keyword evidence="8" id="KW-1185">Reference proteome</keyword>
<evidence type="ECO:0000256" key="1">
    <source>
        <dbReference type="ARBA" id="ARBA00005234"/>
    </source>
</evidence>
<dbReference type="InterPro" id="IPR003653">
    <property type="entry name" value="Peptidase_C48_C"/>
</dbReference>
<feature type="region of interest" description="Disordered" evidence="5">
    <location>
        <begin position="307"/>
        <end position="369"/>
    </location>
</feature>
<accession>A0A7U2F2U7</accession>
<feature type="compositionally biased region" description="Acidic residues" evidence="5">
    <location>
        <begin position="313"/>
        <end position="344"/>
    </location>
</feature>
<dbReference type="VEuPathDB" id="FungiDB:JI435_085120"/>
<gene>
    <name evidence="7" type="ORF">JI435_085120</name>
</gene>
<feature type="compositionally biased region" description="Polar residues" evidence="5">
    <location>
        <begin position="164"/>
        <end position="195"/>
    </location>
</feature>
<comment type="similarity">
    <text evidence="1">Belongs to the peptidase C48 family.</text>
</comment>
<organism evidence="7 8">
    <name type="scientific">Phaeosphaeria nodorum (strain SN15 / ATCC MYA-4574 / FGSC 10173)</name>
    <name type="common">Glume blotch fungus</name>
    <name type="synonym">Parastagonospora nodorum</name>
    <dbReference type="NCBI Taxonomy" id="321614"/>
    <lineage>
        <taxon>Eukaryota</taxon>
        <taxon>Fungi</taxon>
        <taxon>Dikarya</taxon>
        <taxon>Ascomycota</taxon>
        <taxon>Pezizomycotina</taxon>
        <taxon>Dothideomycetes</taxon>
        <taxon>Pleosporomycetidae</taxon>
        <taxon>Pleosporales</taxon>
        <taxon>Pleosporineae</taxon>
        <taxon>Phaeosphaeriaceae</taxon>
        <taxon>Parastagonospora</taxon>
    </lineage>
</organism>
<keyword evidence="4" id="KW-0788">Thiol protease</keyword>
<evidence type="ECO:0000259" key="6">
    <source>
        <dbReference type="PROSITE" id="PS50600"/>
    </source>
</evidence>
<dbReference type="OrthoDB" id="1939479at2759"/>
<protein>
    <recommendedName>
        <fullName evidence="6">Ubiquitin-like protease family profile domain-containing protein</fullName>
    </recommendedName>
</protein>
<dbReference type="Pfam" id="PF02902">
    <property type="entry name" value="Peptidase_C48"/>
    <property type="match status" value="1"/>
</dbReference>
<keyword evidence="2" id="KW-0645">Protease</keyword>
<feature type="domain" description="Ubiquitin-like protease family profile" evidence="6">
    <location>
        <begin position="721"/>
        <end position="900"/>
    </location>
</feature>
<evidence type="ECO:0000256" key="5">
    <source>
        <dbReference type="SAM" id="MobiDB-lite"/>
    </source>
</evidence>
<sequence>MPHTTPNKRLFDSAFTSSAPGMLVNAHRGFDAHLQAPANATPFTPSALPIPGSWPREDLAADLDVADRIHAAAPSALYTIGRWVISATLGNALALPARLFRRFARKQQIVVQPVFREDGAYKKRIIDAGPADEPTTPTRAPARTTYMKKVGRGRGRAHVVTAPSAFSSGSPVKAQPLSQPDTPETPQSAPDTSDIWTTGPTPIQASVQAPVQAPVQRLAPFRTFAPSQPEAPRPAPETPDIWMTAPTPVKVPVQRLCDLAPKNPPGWPVPTPSPPKSAGSPFSNTTPPWIAAFKLFNREKRVAAPIPAPPAEAAEDASEAFDEDVGMDGMDDDNEEDDESEDWSFEGAWASNSPQPPPGTDLSQYPTPAPVTLEEDWSAESSPVAGNPVAAASPLLEVPHHSPAVQMPSRGPLQISPNSHMNIISNATVTPMRKLLLKNQALEQGAFHVNFPSASDHTVPSPSHRVPEQTELQQKEYQAFTLKNHAAEVARQAQQASEHYRAAAEARHNYVPGMSAAEQEYYNYTETVDQALSFLDDAPDEEDEPPAPSPRPDRGGKKVVRWSLHAHAKPFYCDEKVADMMDSVLEAIHSSPFRSPVKIYNSDTDTSDDEGADAAISPSRSNDGSSTQQEATAKDSVGFTGVPSSTWDDTDDDSLEESQISLEFLGDLQKELQEKLALAPPSPPKVKAFMEPLSEEESKKLEAAAKKTENGRIADAHIVPEKLTAHDFSTLLPRMFSGDPKAWLNDNIVNEYLGVLIEHLKKEAGFVSKRGGPAPTVHAFSSFWYPTMKTKDYQGVARWAARFRLAGKQYLDANLILYPICDGGHWRLLVVKPKERTIEYLDSLGWDGSKYVDKLKEYLKLELKEFWNEDEWVVLWKQRSTRQINGSDCGVFAILNALALLRGEEYVKIIACDGMLDARERIATTLMAGVPTAEFN</sequence>
<dbReference type="GO" id="GO:0006508">
    <property type="term" value="P:proteolysis"/>
    <property type="evidence" value="ECO:0007669"/>
    <property type="project" value="UniProtKB-KW"/>
</dbReference>
<dbReference type="PANTHER" id="PTHR12606:SF141">
    <property type="entry name" value="GH15225P-RELATED"/>
    <property type="match status" value="1"/>
</dbReference>
<feature type="region of interest" description="Disordered" evidence="5">
    <location>
        <begin position="537"/>
        <end position="557"/>
    </location>
</feature>
<evidence type="ECO:0000313" key="8">
    <source>
        <dbReference type="Proteomes" id="UP000663193"/>
    </source>
</evidence>
<dbReference type="Proteomes" id="UP000663193">
    <property type="component" value="Chromosome 7"/>
</dbReference>
<dbReference type="PANTHER" id="PTHR12606">
    <property type="entry name" value="SENTRIN/SUMO-SPECIFIC PROTEASE"/>
    <property type="match status" value="1"/>
</dbReference>
<feature type="compositionally biased region" description="Polar residues" evidence="5">
    <location>
        <begin position="618"/>
        <end position="631"/>
    </location>
</feature>
<evidence type="ECO:0000256" key="2">
    <source>
        <dbReference type="ARBA" id="ARBA00022670"/>
    </source>
</evidence>